<comment type="function">
    <text evidence="13">Unusual broad substrate spectrum amino acid:sodium cotransporter that promotes absorption of the D isomers of essential amino acids. Neutral amino acids are the preferred substrates, especially methionine and phenylalanine.</text>
</comment>
<dbReference type="InterPro" id="IPR037272">
    <property type="entry name" value="SNS_sf"/>
</dbReference>
<feature type="binding site" evidence="14">
    <location>
        <position position="535"/>
    </location>
    <ligand>
        <name>Na(+)</name>
        <dbReference type="ChEBI" id="CHEBI:29101"/>
        <label>1</label>
    </ligand>
</feature>
<feature type="transmembrane region" description="Helical" evidence="17">
    <location>
        <begin position="588"/>
        <end position="610"/>
    </location>
</feature>
<dbReference type="PRINTS" id="PR00176">
    <property type="entry name" value="NANEUSMPORT"/>
</dbReference>
<evidence type="ECO:0000256" key="12">
    <source>
        <dbReference type="ARBA" id="ARBA00023201"/>
    </source>
</evidence>
<reference evidence="18" key="1">
    <citation type="submission" date="2020-11" db="EMBL/GenBank/DDBJ databases">
        <authorList>
            <person name="Tran Van P."/>
        </authorList>
    </citation>
    <scope>NUCLEOTIDE SEQUENCE</scope>
</reference>
<protein>
    <recommendedName>
        <fullName evidence="16">Transporter</fullName>
    </recommendedName>
</protein>
<feature type="transmembrane region" description="Helical" evidence="17">
    <location>
        <begin position="557"/>
        <end position="576"/>
    </location>
</feature>
<evidence type="ECO:0000256" key="6">
    <source>
        <dbReference type="ARBA" id="ARBA00022970"/>
    </source>
</evidence>
<dbReference type="PROSITE" id="PS50267">
    <property type="entry name" value="NA_NEUROTRAN_SYMP_3"/>
    <property type="match status" value="1"/>
</dbReference>
<keyword evidence="4 16" id="KW-0812">Transmembrane</keyword>
<keyword evidence="7 17" id="KW-1133">Transmembrane helix</keyword>
<keyword evidence="8 14" id="KW-0915">Sodium</keyword>
<dbReference type="GO" id="GO:0089718">
    <property type="term" value="P:amino acid import across plasma membrane"/>
    <property type="evidence" value="ECO:0007669"/>
    <property type="project" value="TreeGrafter"/>
</dbReference>
<evidence type="ECO:0000256" key="7">
    <source>
        <dbReference type="ARBA" id="ARBA00022989"/>
    </source>
</evidence>
<accession>A0A7R9GXV7</accession>
<dbReference type="Pfam" id="PF00209">
    <property type="entry name" value="SNF"/>
    <property type="match status" value="2"/>
</dbReference>
<feature type="transmembrane region" description="Helical" evidence="17">
    <location>
        <begin position="519"/>
        <end position="545"/>
    </location>
</feature>
<evidence type="ECO:0000313" key="18">
    <source>
        <dbReference type="EMBL" id="CAD7400738.1"/>
    </source>
</evidence>
<feature type="binding site" evidence="14">
    <location>
        <position position="431"/>
    </location>
    <ligand>
        <name>Na(+)</name>
        <dbReference type="ChEBI" id="CHEBI:29101"/>
        <label>1</label>
    </ligand>
</feature>
<feature type="transmembrane region" description="Helical" evidence="17">
    <location>
        <begin position="630"/>
        <end position="652"/>
    </location>
</feature>
<comment type="similarity">
    <text evidence="2 16">Belongs to the sodium:neurotransmitter symporter (SNF) (TC 2.A.22) family.</text>
</comment>
<evidence type="ECO:0000256" key="1">
    <source>
        <dbReference type="ARBA" id="ARBA00004141"/>
    </source>
</evidence>
<dbReference type="AlphaFoldDB" id="A0A7R9GXV7"/>
<evidence type="ECO:0000256" key="14">
    <source>
        <dbReference type="PIRSR" id="PIRSR600175-1"/>
    </source>
</evidence>
<feature type="transmembrane region" description="Helical" evidence="17">
    <location>
        <begin position="153"/>
        <end position="172"/>
    </location>
</feature>
<evidence type="ECO:0000256" key="10">
    <source>
        <dbReference type="ARBA" id="ARBA00023136"/>
    </source>
</evidence>
<feature type="transmembrane region" description="Helical" evidence="17">
    <location>
        <begin position="457"/>
        <end position="478"/>
    </location>
</feature>
<organism evidence="18">
    <name type="scientific">Timema poppense</name>
    <name type="common">Walking stick</name>
    <dbReference type="NCBI Taxonomy" id="170557"/>
    <lineage>
        <taxon>Eukaryota</taxon>
        <taxon>Metazoa</taxon>
        <taxon>Ecdysozoa</taxon>
        <taxon>Arthropoda</taxon>
        <taxon>Hexapoda</taxon>
        <taxon>Insecta</taxon>
        <taxon>Pterygota</taxon>
        <taxon>Neoptera</taxon>
        <taxon>Polyneoptera</taxon>
        <taxon>Phasmatodea</taxon>
        <taxon>Timematodea</taxon>
        <taxon>Timematoidea</taxon>
        <taxon>Timematidae</taxon>
        <taxon>Timema</taxon>
    </lineage>
</organism>
<dbReference type="CDD" id="cd10324">
    <property type="entry name" value="SLC6sbd"/>
    <property type="match status" value="1"/>
</dbReference>
<keyword evidence="14" id="KW-0479">Metal-binding</keyword>
<evidence type="ECO:0000256" key="3">
    <source>
        <dbReference type="ARBA" id="ARBA00022448"/>
    </source>
</evidence>
<feature type="binding site" evidence="14">
    <location>
        <position position="139"/>
    </location>
    <ligand>
        <name>Na(+)</name>
        <dbReference type="ChEBI" id="CHEBI:29101"/>
        <label>1</label>
    </ligand>
</feature>
<feature type="transmembrane region" description="Helical" evidence="17">
    <location>
        <begin position="672"/>
        <end position="692"/>
    </location>
</feature>
<dbReference type="PANTHER" id="PTHR11616">
    <property type="entry name" value="SODIUM/CHLORIDE DEPENDENT TRANSPORTER"/>
    <property type="match status" value="1"/>
</dbReference>
<comment type="subcellular location">
    <subcellularLocation>
        <location evidence="1">Membrane</location>
        <topology evidence="1">Multi-pass membrane protein</topology>
    </subcellularLocation>
</comment>
<feature type="binding site" evidence="14">
    <location>
        <position position="531"/>
    </location>
    <ligand>
        <name>Na(+)</name>
        <dbReference type="ChEBI" id="CHEBI:29101"/>
        <label>1</label>
    </ligand>
</feature>
<evidence type="ECO:0000256" key="13">
    <source>
        <dbReference type="ARBA" id="ARBA00037785"/>
    </source>
</evidence>
<keyword evidence="9" id="KW-0406">Ion transport</keyword>
<dbReference type="GO" id="GO:0005886">
    <property type="term" value="C:plasma membrane"/>
    <property type="evidence" value="ECO:0007669"/>
    <property type="project" value="TreeGrafter"/>
</dbReference>
<proteinExistence type="inferred from homology"/>
<dbReference type="PROSITE" id="PS00610">
    <property type="entry name" value="NA_NEUROTRAN_SYMP_1"/>
    <property type="match status" value="1"/>
</dbReference>
<evidence type="ECO:0000256" key="2">
    <source>
        <dbReference type="ARBA" id="ARBA00006459"/>
    </source>
</evidence>
<evidence type="ECO:0000256" key="4">
    <source>
        <dbReference type="ARBA" id="ARBA00022692"/>
    </source>
</evidence>
<feature type="transmembrane region" description="Helical" evidence="17">
    <location>
        <begin position="303"/>
        <end position="322"/>
    </location>
</feature>
<keyword evidence="6" id="KW-0029">Amino-acid transport</keyword>
<feature type="transmembrane region" description="Helical" evidence="17">
    <location>
        <begin position="420"/>
        <end position="445"/>
    </location>
</feature>
<evidence type="ECO:0000256" key="16">
    <source>
        <dbReference type="RuleBase" id="RU003732"/>
    </source>
</evidence>
<feature type="binding site" evidence="14">
    <location>
        <position position="135"/>
    </location>
    <ligand>
        <name>Na(+)</name>
        <dbReference type="ChEBI" id="CHEBI:29101"/>
        <label>1</label>
    </ligand>
</feature>
<dbReference type="PANTHER" id="PTHR11616:SF321">
    <property type="entry name" value="SODIUM-DEPENDENT NUTRIENT AMINO ACID TRANSPORTER 1-RELATED"/>
    <property type="match status" value="1"/>
</dbReference>
<keyword evidence="5 16" id="KW-0769">Symport</keyword>
<dbReference type="SUPFAM" id="SSF161070">
    <property type="entry name" value="SNF-like"/>
    <property type="match status" value="2"/>
</dbReference>
<feature type="transmembrane region" description="Helical" evidence="17">
    <location>
        <begin position="328"/>
        <end position="345"/>
    </location>
</feature>
<evidence type="ECO:0000256" key="17">
    <source>
        <dbReference type="SAM" id="Phobius"/>
    </source>
</evidence>
<dbReference type="GO" id="GO:0046872">
    <property type="term" value="F:metal ion binding"/>
    <property type="evidence" value="ECO:0007669"/>
    <property type="project" value="UniProtKB-KW"/>
</dbReference>
<evidence type="ECO:0000256" key="11">
    <source>
        <dbReference type="ARBA" id="ARBA00023180"/>
    </source>
</evidence>
<keyword evidence="10 17" id="KW-0472">Membrane</keyword>
<gene>
    <name evidence="18" type="ORF">TPSB3V08_LOCUS2755</name>
</gene>
<feature type="disulfide bond" evidence="15">
    <location>
        <begin position="250"/>
        <end position="258"/>
    </location>
</feature>
<evidence type="ECO:0000256" key="8">
    <source>
        <dbReference type="ARBA" id="ARBA00023053"/>
    </source>
</evidence>
<dbReference type="GO" id="GO:0015179">
    <property type="term" value="F:L-amino acid transmembrane transporter activity"/>
    <property type="evidence" value="ECO:0007669"/>
    <property type="project" value="TreeGrafter"/>
</dbReference>
<dbReference type="InterPro" id="IPR000175">
    <property type="entry name" value="Na/ntran_symport"/>
</dbReference>
<dbReference type="GO" id="GO:0005283">
    <property type="term" value="F:amino acid:sodium symporter activity"/>
    <property type="evidence" value="ECO:0007669"/>
    <property type="project" value="TreeGrafter"/>
</dbReference>
<evidence type="ECO:0000256" key="15">
    <source>
        <dbReference type="PIRSR" id="PIRSR600175-2"/>
    </source>
</evidence>
<name>A0A7R9GXV7_TIMPO</name>
<evidence type="ECO:0000256" key="5">
    <source>
        <dbReference type="ARBA" id="ARBA00022847"/>
    </source>
</evidence>
<keyword evidence="11" id="KW-0325">Glycoprotein</keyword>
<dbReference type="EMBL" id="OD001133">
    <property type="protein sequence ID" value="CAD7400738.1"/>
    <property type="molecule type" value="Genomic_DNA"/>
</dbReference>
<keyword evidence="15" id="KW-1015">Disulfide bond</keyword>
<feature type="transmembrane region" description="Helical" evidence="17">
    <location>
        <begin position="216"/>
        <end position="238"/>
    </location>
</feature>
<sequence length="771" mass="85250">MKDSFELKGGGEGTDNAGYVTDNGVVIPSIDNKLAANGKSEGDSKALANGGQLSVSTKEAMGLTIDIPVIASLVYCESSALELDHTATVAGVRLEMNGDATLTGDGVAGDEDEMPDRPQWSNGVEFIMSCIAMSVGLGNVWRFPFTAYENGGGAFLIPYIIVLFIIGKPMYYMEMAMGQFSSYGAVKVWNISPILTADSRSKIVNPSSSGLGYGQIFSTLCIVTYYVSLMAITAFYFIMSFKSVLPWAVCQPDWGANCFDGSGNQTFNASSNQMSSSEYYFKNMVLREPDTIHDGIGPPEWRLTLCLIFSWICVFLVCVRGVKSSGKASYFLALFPYVIMITLLIKGCTLEGAGKGVLFFITPQWEELLNPNVELEEVNPHLREGRVENHLGKTTPSSPNRDLNLDLPVLSSRAQHDKRVWYAAVTQAFFSLNVGFGSLIMYSSYNNFNENIHRDALIVTTLDTFTSLMAGCTIFAILGNLAHELGVDDIKDVVGGGGTGLAFISYPDAIAKFDTVPQLFAVLFFLMLFTLGVGSAVALVSSIITIICDQFPHLKHWIVTSVVCCLCFLIGLIYVTPGGQYILNLVDFYGVTFVVFVLAVIEVMGVHWIYGLNNFCDDLEFMQGSKVGLYWRLCWGLITPVILFIVLIYFLVQMEPLKYGDYIYPDSSYAAAWVLLAFGVAQFPIWAIYTIIKKRNLHFPEMIIDSFRATELWSPKVPKNNRDWTEFKKLKAKEEVAMTAVESRLSTFLRRFLGYETARARNAKSLIQNVK</sequence>
<keyword evidence="3 16" id="KW-0813">Transport</keyword>
<keyword evidence="12" id="KW-0739">Sodium transport</keyword>
<evidence type="ECO:0000256" key="9">
    <source>
        <dbReference type="ARBA" id="ARBA00023065"/>
    </source>
</evidence>